<sequence>MNFPNEGIKISQDQLRAIDDFAEYKRIVGEDDGGTLFTPEQYEAYKKKYIPIRTKNRIFISFVNPNDVDCILAGPQTECFCQHRLIQHKTDYETLPSARPIPVPCKHCNCESFSVMPKLGTQTARCHCKHLATEHSVKPPNFCSRPNCKCAGFKTSVNCDCGIEFYKHRMVMETAQERHARGRPIGKPCPYQAMGGLTGFASLSPGISRMDESGAGGILTEEELNAPITSNDHLFLRSQAQAVYAYKLAQNDVEGAERERPEVESQMRRPGESELDYYERRYQEREKAKYVRKPAIKKP</sequence>
<evidence type="ECO:0000256" key="3">
    <source>
        <dbReference type="SAM" id="MobiDB-lite"/>
    </source>
</evidence>
<dbReference type="InterPro" id="IPR026755">
    <property type="entry name" value="Fam221a/b"/>
</dbReference>
<dbReference type="Proteomes" id="UP000748531">
    <property type="component" value="Unassembled WGS sequence"/>
</dbReference>
<gene>
    <name evidence="4" type="ORF">PHET_06670</name>
</gene>
<evidence type="ECO:0000313" key="4">
    <source>
        <dbReference type="EMBL" id="KAF5400147.1"/>
    </source>
</evidence>
<comment type="caution">
    <text evidence="4">The sequence shown here is derived from an EMBL/GenBank/DDBJ whole genome shotgun (WGS) entry which is preliminary data.</text>
</comment>
<keyword evidence="5" id="KW-1185">Reference proteome</keyword>
<evidence type="ECO:0000313" key="5">
    <source>
        <dbReference type="Proteomes" id="UP000748531"/>
    </source>
</evidence>
<reference evidence="4" key="1">
    <citation type="submission" date="2019-05" db="EMBL/GenBank/DDBJ databases">
        <title>Annotation for the trematode Paragonimus heterotremus.</title>
        <authorList>
            <person name="Choi Y.-J."/>
        </authorList>
    </citation>
    <scope>NUCLEOTIDE SEQUENCE</scope>
    <source>
        <strain evidence="4">LC</strain>
    </source>
</reference>
<feature type="region of interest" description="Disordered" evidence="3">
    <location>
        <begin position="253"/>
        <end position="278"/>
    </location>
</feature>
<accession>A0A8J4WYG2</accession>
<dbReference type="PANTHER" id="PTHR31214">
    <property type="entry name" value="PROTEIN FAM221A-RELATED"/>
    <property type="match status" value="1"/>
</dbReference>
<proteinExistence type="inferred from homology"/>
<feature type="compositionally biased region" description="Basic and acidic residues" evidence="3">
    <location>
        <begin position="255"/>
        <end position="278"/>
    </location>
</feature>
<dbReference type="PANTHER" id="PTHR31214:SF2">
    <property type="entry name" value="PROTEIN FAM221A"/>
    <property type="match status" value="1"/>
</dbReference>
<name>A0A8J4WYG2_9TREM</name>
<dbReference type="OrthoDB" id="310364at2759"/>
<protein>
    <recommendedName>
        <fullName evidence="2">Protein FAM221A</fullName>
    </recommendedName>
</protein>
<dbReference type="Pfam" id="PF14753">
    <property type="entry name" value="FAM221"/>
    <property type="match status" value="1"/>
</dbReference>
<organism evidence="4 5">
    <name type="scientific">Paragonimus heterotremus</name>
    <dbReference type="NCBI Taxonomy" id="100268"/>
    <lineage>
        <taxon>Eukaryota</taxon>
        <taxon>Metazoa</taxon>
        <taxon>Spiralia</taxon>
        <taxon>Lophotrochozoa</taxon>
        <taxon>Platyhelminthes</taxon>
        <taxon>Trematoda</taxon>
        <taxon>Digenea</taxon>
        <taxon>Plagiorchiida</taxon>
        <taxon>Troglotremata</taxon>
        <taxon>Troglotrematidae</taxon>
        <taxon>Paragonimus</taxon>
    </lineage>
</organism>
<comment type="similarity">
    <text evidence="1">Belongs to the FAM221 family.</text>
</comment>
<evidence type="ECO:0000256" key="1">
    <source>
        <dbReference type="ARBA" id="ARBA00011026"/>
    </source>
</evidence>
<evidence type="ECO:0000256" key="2">
    <source>
        <dbReference type="ARBA" id="ARBA00039630"/>
    </source>
</evidence>
<dbReference type="AlphaFoldDB" id="A0A8J4WYG2"/>
<dbReference type="EMBL" id="LUCH01003432">
    <property type="protein sequence ID" value="KAF5400147.1"/>
    <property type="molecule type" value="Genomic_DNA"/>
</dbReference>